<accession>A0ABY2KVL4</accession>
<evidence type="ECO:0000313" key="2">
    <source>
        <dbReference type="EMBL" id="TGD45317.1"/>
    </source>
</evidence>
<name>A0ABY2KVL4_9RHOB</name>
<evidence type="ECO:0000313" key="3">
    <source>
        <dbReference type="Proteomes" id="UP000297741"/>
    </source>
</evidence>
<reference evidence="2 3" key="1">
    <citation type="submission" date="2018-11" db="EMBL/GenBank/DDBJ databases">
        <title>Tabrizicola sp. isolated from sediment of alpine lake.</title>
        <authorList>
            <person name="Liu Z."/>
        </authorList>
    </citation>
    <scope>NUCLEOTIDE SEQUENCE [LARGE SCALE GENOMIC DNA]</scope>
    <source>
        <strain evidence="2 3">DRYC-M-16</strain>
    </source>
</reference>
<dbReference type="RefSeq" id="WP_135428698.1">
    <property type="nucleotide sequence ID" value="NZ_RPEM01000001.1"/>
</dbReference>
<organism evidence="2 3">
    <name type="scientific">Pseudotabrizicola sediminis</name>
    <dbReference type="NCBI Taxonomy" id="2486418"/>
    <lineage>
        <taxon>Bacteria</taxon>
        <taxon>Pseudomonadati</taxon>
        <taxon>Pseudomonadota</taxon>
        <taxon>Alphaproteobacteria</taxon>
        <taxon>Rhodobacterales</taxon>
        <taxon>Paracoccaceae</taxon>
        <taxon>Pseudotabrizicola</taxon>
    </lineage>
</organism>
<keyword evidence="3" id="KW-1185">Reference proteome</keyword>
<dbReference type="EMBL" id="RPEM01000001">
    <property type="protein sequence ID" value="TGD45317.1"/>
    <property type="molecule type" value="Genomic_DNA"/>
</dbReference>
<protein>
    <submittedName>
        <fullName evidence="2">Uncharacterized protein</fullName>
    </submittedName>
</protein>
<proteinExistence type="predicted"/>
<evidence type="ECO:0000256" key="1">
    <source>
        <dbReference type="SAM" id="MobiDB-lite"/>
    </source>
</evidence>
<comment type="caution">
    <text evidence="2">The sequence shown here is derived from an EMBL/GenBank/DDBJ whole genome shotgun (WGS) entry which is preliminary data.</text>
</comment>
<dbReference type="Proteomes" id="UP000297741">
    <property type="component" value="Unassembled WGS sequence"/>
</dbReference>
<feature type="compositionally biased region" description="Basic and acidic residues" evidence="1">
    <location>
        <begin position="20"/>
        <end position="33"/>
    </location>
</feature>
<feature type="region of interest" description="Disordered" evidence="1">
    <location>
        <begin position="1"/>
        <end position="61"/>
    </location>
</feature>
<gene>
    <name evidence="2" type="ORF">EEB11_01830</name>
</gene>
<sequence length="61" mass="6613">MPNEPKAAKQKRPPPPDRQNAQDDHEGSAHSPDEFDVMNPQKQGVGDGQADQAAPKPATKR</sequence>